<dbReference type="Gene3D" id="3.40.50.150">
    <property type="entry name" value="Vaccinia Virus protein VP39"/>
    <property type="match status" value="1"/>
</dbReference>
<dbReference type="EMBL" id="CP092109">
    <property type="protein sequence ID" value="UWZ81156.1"/>
    <property type="molecule type" value="Genomic_DNA"/>
</dbReference>
<keyword evidence="2" id="KW-1185">Reference proteome</keyword>
<accession>A0ABY5ZVC2</accession>
<dbReference type="GO" id="GO:0008168">
    <property type="term" value="F:methyltransferase activity"/>
    <property type="evidence" value="ECO:0007669"/>
    <property type="project" value="UniProtKB-KW"/>
</dbReference>
<sequence length="209" mass="22125">MTIETSDARASFSRLTQWAHRLVAEVLRPGALVVDLTAGNGHDSQFLWQGVAPNGRVLAFDVQEDALLASRVRLEKAGAPVHVCAKGMLPSATMGVHLIADGHECLSHYVREAPCAIMANLGYLPGGDHRVATATPTTLSALEQSLRILAPAGRLAVTAYPGHAGGVAETAAVAEYLQDLDGEGFEILELRVVNSSRAPCLWVVQKRGG</sequence>
<gene>
    <name evidence="1" type="ORF">L9S41_07100</name>
</gene>
<dbReference type="PANTHER" id="PTHR35276">
    <property type="entry name" value="S-ADENOSYL-L-METHIONINE-DEPENDENT METHYLTRANSFERASES SUPERFAMILY PROTEIN"/>
    <property type="match status" value="1"/>
</dbReference>
<evidence type="ECO:0000313" key="2">
    <source>
        <dbReference type="Proteomes" id="UP001060414"/>
    </source>
</evidence>
<dbReference type="PANTHER" id="PTHR35276:SF1">
    <property type="entry name" value="TRNA (MNM(5)S(2)U34)-METHYLTRANSFERASE, CHLOROPLASTIC"/>
    <property type="match status" value="1"/>
</dbReference>
<evidence type="ECO:0000313" key="1">
    <source>
        <dbReference type="EMBL" id="UWZ81156.1"/>
    </source>
</evidence>
<dbReference type="InterPro" id="IPR010719">
    <property type="entry name" value="MnmM_MeTrfase"/>
</dbReference>
<dbReference type="Pfam" id="PF06962">
    <property type="entry name" value="rRNA_methylase"/>
    <property type="match status" value="1"/>
</dbReference>
<dbReference type="RefSeq" id="WP_260749529.1">
    <property type="nucleotide sequence ID" value="NZ_CP092109.1"/>
</dbReference>
<keyword evidence="1" id="KW-0808">Transferase</keyword>
<dbReference type="GO" id="GO:0032259">
    <property type="term" value="P:methylation"/>
    <property type="evidence" value="ECO:0007669"/>
    <property type="project" value="UniProtKB-KW"/>
</dbReference>
<dbReference type="SUPFAM" id="SSF53335">
    <property type="entry name" value="S-adenosyl-L-methionine-dependent methyltransferases"/>
    <property type="match status" value="1"/>
</dbReference>
<dbReference type="Proteomes" id="UP001060414">
    <property type="component" value="Chromosome"/>
</dbReference>
<proteinExistence type="predicted"/>
<reference evidence="1" key="1">
    <citation type="journal article" date="2022" name="Environ. Microbiol.">
        <title>Geoalkalibacter halelectricus SAP #1 sp. nov. possessing extracellular electron transfer and mineral#reducing capabilities from a haloalkaline environment.</title>
        <authorList>
            <person name="Yadav S."/>
            <person name="Singh R."/>
            <person name="Sundharam S.S."/>
            <person name="Chaudhary S."/>
            <person name="Krishnamurthi S."/>
            <person name="Patil S.A."/>
        </authorList>
    </citation>
    <scope>NUCLEOTIDE SEQUENCE</scope>
    <source>
        <strain evidence="1">SAP-1</strain>
    </source>
</reference>
<protein>
    <submittedName>
        <fullName evidence="1">rRNA methyltransferase</fullName>
    </submittedName>
</protein>
<name>A0ABY5ZVC2_9BACT</name>
<dbReference type="InterPro" id="IPR029063">
    <property type="entry name" value="SAM-dependent_MTases_sf"/>
</dbReference>
<keyword evidence="1" id="KW-0489">Methyltransferase</keyword>
<organism evidence="1 2">
    <name type="scientific">Geoalkalibacter halelectricus</name>
    <dbReference type="NCBI Taxonomy" id="2847045"/>
    <lineage>
        <taxon>Bacteria</taxon>
        <taxon>Pseudomonadati</taxon>
        <taxon>Thermodesulfobacteriota</taxon>
        <taxon>Desulfuromonadia</taxon>
        <taxon>Desulfuromonadales</taxon>
        <taxon>Geoalkalibacteraceae</taxon>
        <taxon>Geoalkalibacter</taxon>
    </lineage>
</organism>